<gene>
    <name evidence="14" type="ORF">LMG27198_07800</name>
</gene>
<feature type="chain" id="PRO_5040841527" description="TonB-dependent receptor" evidence="11">
    <location>
        <begin position="23"/>
        <end position="1162"/>
    </location>
</feature>
<proteinExistence type="inferred from homology"/>
<keyword evidence="15" id="KW-1185">Reference proteome</keyword>
<dbReference type="Pfam" id="PF00593">
    <property type="entry name" value="TonB_dep_Rec_b-barrel"/>
    <property type="match status" value="1"/>
</dbReference>
<dbReference type="InterPro" id="IPR012910">
    <property type="entry name" value="Plug_dom"/>
</dbReference>
<evidence type="ECO:0008006" key="16">
    <source>
        <dbReference type="Google" id="ProtNLM"/>
    </source>
</evidence>
<feature type="region of interest" description="Disordered" evidence="10">
    <location>
        <begin position="37"/>
        <end position="65"/>
    </location>
</feature>
<dbReference type="Gene3D" id="2.40.170.20">
    <property type="entry name" value="TonB-dependent receptor, beta-barrel domain"/>
    <property type="match status" value="1"/>
</dbReference>
<evidence type="ECO:0000259" key="12">
    <source>
        <dbReference type="Pfam" id="PF00593"/>
    </source>
</evidence>
<keyword evidence="11" id="KW-0732">Signal</keyword>
<dbReference type="InterPro" id="IPR036942">
    <property type="entry name" value="Beta-barrel_TonB_sf"/>
</dbReference>
<dbReference type="Proteomes" id="UP001144323">
    <property type="component" value="Unassembled WGS sequence"/>
</dbReference>
<dbReference type="SUPFAM" id="SSF56925">
    <property type="entry name" value="OMPA-like"/>
    <property type="match status" value="1"/>
</dbReference>
<comment type="subcellular location">
    <subcellularLocation>
        <location evidence="1 8">Cell outer membrane</location>
        <topology evidence="1 8">Multi-pass membrane protein</topology>
    </subcellularLocation>
</comment>
<keyword evidence="6 8" id="KW-0472">Membrane</keyword>
<dbReference type="SUPFAM" id="SSF56935">
    <property type="entry name" value="Porins"/>
    <property type="match status" value="1"/>
</dbReference>
<feature type="domain" description="TonB-dependent receptor-like beta-barrel" evidence="12">
    <location>
        <begin position="402"/>
        <end position="771"/>
    </location>
</feature>
<feature type="domain" description="TonB-dependent receptor plug" evidence="13">
    <location>
        <begin position="87"/>
        <end position="197"/>
    </location>
</feature>
<dbReference type="Gene3D" id="2.170.130.10">
    <property type="entry name" value="TonB-dependent receptor, plug domain"/>
    <property type="match status" value="1"/>
</dbReference>
<evidence type="ECO:0000256" key="6">
    <source>
        <dbReference type="ARBA" id="ARBA00023136"/>
    </source>
</evidence>
<dbReference type="GO" id="GO:0009279">
    <property type="term" value="C:cell outer membrane"/>
    <property type="evidence" value="ECO:0007669"/>
    <property type="project" value="UniProtKB-SubCell"/>
</dbReference>
<evidence type="ECO:0000313" key="15">
    <source>
        <dbReference type="Proteomes" id="UP001144323"/>
    </source>
</evidence>
<dbReference type="GO" id="GO:0044718">
    <property type="term" value="P:siderophore transmembrane transport"/>
    <property type="evidence" value="ECO:0007669"/>
    <property type="project" value="TreeGrafter"/>
</dbReference>
<evidence type="ECO:0000256" key="1">
    <source>
        <dbReference type="ARBA" id="ARBA00004571"/>
    </source>
</evidence>
<feature type="signal peptide" evidence="11">
    <location>
        <begin position="1"/>
        <end position="22"/>
    </location>
</feature>
<keyword evidence="5 9" id="KW-0798">TonB box</keyword>
<evidence type="ECO:0000259" key="13">
    <source>
        <dbReference type="Pfam" id="PF07715"/>
    </source>
</evidence>
<keyword evidence="7 8" id="KW-0998">Cell outer membrane</keyword>
<evidence type="ECO:0000313" key="14">
    <source>
        <dbReference type="EMBL" id="GLI91788.1"/>
    </source>
</evidence>
<keyword evidence="3 8" id="KW-1134">Transmembrane beta strand</keyword>
<evidence type="ECO:0000256" key="10">
    <source>
        <dbReference type="SAM" id="MobiDB-lite"/>
    </source>
</evidence>
<keyword evidence="2 8" id="KW-0813">Transport</keyword>
<evidence type="ECO:0000256" key="8">
    <source>
        <dbReference type="PROSITE-ProRule" id="PRU01360"/>
    </source>
</evidence>
<dbReference type="PANTHER" id="PTHR30069">
    <property type="entry name" value="TONB-DEPENDENT OUTER MEMBRANE RECEPTOR"/>
    <property type="match status" value="1"/>
</dbReference>
<dbReference type="PANTHER" id="PTHR30069:SF39">
    <property type="entry name" value="BLL6183 PROTEIN"/>
    <property type="match status" value="1"/>
</dbReference>
<protein>
    <recommendedName>
        <fullName evidence="16">TonB-dependent receptor</fullName>
    </recommendedName>
</protein>
<evidence type="ECO:0000256" key="9">
    <source>
        <dbReference type="RuleBase" id="RU003357"/>
    </source>
</evidence>
<keyword evidence="4 8" id="KW-0812">Transmembrane</keyword>
<comment type="similarity">
    <text evidence="8 9">Belongs to the TonB-dependent receptor family.</text>
</comment>
<evidence type="ECO:0000256" key="3">
    <source>
        <dbReference type="ARBA" id="ARBA00022452"/>
    </source>
</evidence>
<dbReference type="InterPro" id="IPR011250">
    <property type="entry name" value="OMP/PagP_B-barrel"/>
</dbReference>
<evidence type="ECO:0000256" key="11">
    <source>
        <dbReference type="SAM" id="SignalP"/>
    </source>
</evidence>
<evidence type="ECO:0000256" key="5">
    <source>
        <dbReference type="ARBA" id="ARBA00023077"/>
    </source>
</evidence>
<dbReference type="Pfam" id="PF07715">
    <property type="entry name" value="Plug"/>
    <property type="match status" value="1"/>
</dbReference>
<reference evidence="14" key="1">
    <citation type="journal article" date="2023" name="Int. J. Syst. Evol. Microbiol.">
        <title>Methylocystis iwaonis sp. nov., a type II methane-oxidizing bacterium from surface soil of a rice paddy field in Japan, and emended description of the genus Methylocystis (ex Whittenbury et al. 1970) Bowman et al. 1993.</title>
        <authorList>
            <person name="Kaise H."/>
            <person name="Sawadogo J.B."/>
            <person name="Alam M.S."/>
            <person name="Ueno C."/>
            <person name="Dianou D."/>
            <person name="Shinjo R."/>
            <person name="Asakawa S."/>
        </authorList>
    </citation>
    <scope>NUCLEOTIDE SEQUENCE</scope>
    <source>
        <strain evidence="14">LMG27198</strain>
    </source>
</reference>
<evidence type="ECO:0000256" key="7">
    <source>
        <dbReference type="ARBA" id="ARBA00023237"/>
    </source>
</evidence>
<dbReference type="PROSITE" id="PS52016">
    <property type="entry name" value="TONB_DEPENDENT_REC_3"/>
    <property type="match status" value="1"/>
</dbReference>
<evidence type="ECO:0000256" key="4">
    <source>
        <dbReference type="ARBA" id="ARBA00022692"/>
    </source>
</evidence>
<dbReference type="EMBL" id="BSEC01000001">
    <property type="protein sequence ID" value="GLI91788.1"/>
    <property type="molecule type" value="Genomic_DNA"/>
</dbReference>
<dbReference type="InterPro" id="IPR039426">
    <property type="entry name" value="TonB-dep_rcpt-like"/>
</dbReference>
<sequence length="1162" mass="123272">MRKSYLSSISVVAMSVALPAFAQQSLPTIEIGATPLRSAPRATPRPTAAPVQPAPGAASRSAPAPAVRVASPAPAPAPYVSPLVTYQVPASVHVVSDKEIANSRKFNIGDALQRTAPGVTINDIGGNPNFPEVDYRGFNASPYAGVPQGLAVFQNGVRINEMWGDTVNWDLIPSVAIDRVAIETGNPLYGLNAIGGAIVLDMKNGFTWQGAELDVRAGSFNRRQGAFQFGRQIGDFALYGAGEAMGDSGYRYFSGSQIKRFYGDLGWRGDNGAEVHANVTLGSNRFGASGPAPMEVVAANKSATYTTPQTYKNQVAMVDLNGQVQVSPTTKLLGDIHYRAYNQARVDGNTTEFECENGEAFCETGDGGATSIPNFFGANLSEYSAGPALGALDRTWTRISTLGFTGQLNNTDRILDLPNKFTLGVNLEHGWTGFQANEELGIVNPDFTVTGFNYFPHEPAAGISPVNLKVANYYLGGYALDSLDLTDRLTATGGFRYNFASVQMYDLTGGPLTTTHQFGHFNPMGGLTYKLTPQISAFGSYSVANRAPTPLELGCSDPERPCLIDSFMVADPPLKQVTSNTTDLGVRGGFRPAELLPDILGAFPGTLQWSAGIYRTNVFDDIFSIPSQVVGRGYFTNAGNTVRQGVELSARYSGERLSAYVNYTLTNAYFNSTALLGSPNNPAAIAAGSTSILVYPGAMLPAIAPHRFKAGVDYAVTPKWKVGGDLVYASGPYLGGDWANQFGTLSPYALLNLRTSYDVTPHLQLYALIENATNTRARSFGTFFETNAINFVNFYNPKMVSVGPPTAFYGGMKWSFGAEPGDWMALAPDAQSRPQGEAPAAPRKWAGLYAGLNAGYAFGATTGVSVYPAGYGDQYAALWNDKIVVEDPAEANATWWRLFQPGVAAGANGGFAQVNRSGFVGGGQIGWNYQDASNVVLGVEADFQGATLRGKGSYQNGVSETAGYVDKEEDGLETLLLTRQALGVGSISTGANWLGTLRGRLGYAFTDSLFAYGTGGLAYGDVYASAAHLNVSNIQRETQDGLAWTYANPAASGAANYSGVRAGWSGGGGVEWMFANNWSVKAEGIYYNLGTVDLVSSPMATLCSGQAKSGNSACARGVASATDLKSGALLWVASPLAKVQFDGIMVRAGLNYHLNWGADIFN</sequence>
<name>A0A9W6GRV6_9HYPH</name>
<organism evidence="14 15">
    <name type="scientific">Methylocystis echinoides</name>
    <dbReference type="NCBI Taxonomy" id="29468"/>
    <lineage>
        <taxon>Bacteria</taxon>
        <taxon>Pseudomonadati</taxon>
        <taxon>Pseudomonadota</taxon>
        <taxon>Alphaproteobacteria</taxon>
        <taxon>Hyphomicrobiales</taxon>
        <taxon>Methylocystaceae</taxon>
        <taxon>Methylocystis</taxon>
    </lineage>
</organism>
<comment type="caution">
    <text evidence="14">The sequence shown here is derived from an EMBL/GenBank/DDBJ whole genome shotgun (WGS) entry which is preliminary data.</text>
</comment>
<accession>A0A9W6GRV6</accession>
<dbReference type="AlphaFoldDB" id="A0A9W6GRV6"/>
<dbReference type="InterPro" id="IPR037066">
    <property type="entry name" value="Plug_dom_sf"/>
</dbReference>
<dbReference type="InterPro" id="IPR000531">
    <property type="entry name" value="Beta-barrel_TonB"/>
</dbReference>
<dbReference type="GO" id="GO:0015344">
    <property type="term" value="F:siderophore uptake transmembrane transporter activity"/>
    <property type="evidence" value="ECO:0007669"/>
    <property type="project" value="TreeGrafter"/>
</dbReference>
<evidence type="ECO:0000256" key="2">
    <source>
        <dbReference type="ARBA" id="ARBA00022448"/>
    </source>
</evidence>